<comment type="caution">
    <text evidence="7">The sequence shown here is derived from an EMBL/GenBank/DDBJ whole genome shotgun (WGS) entry which is preliminary data.</text>
</comment>
<accession>A0A1S8KNH8</accession>
<gene>
    <name evidence="7" type="ORF">BWX42_04480</name>
</gene>
<evidence type="ECO:0000259" key="6">
    <source>
        <dbReference type="PROSITE" id="PS51194"/>
    </source>
</evidence>
<sequence>MTDLVRVLNDSFGFSSFRSGQEEAIQSALAGHDTLVMLPTGSGKSLCYQLFPYIREGITLIVSPLLSLMQDQVEKLKQSGHQEVTALNSFMTKVEKQYILNHLKQYKWVYLSPEMLQQDYVLKYLKQVKINLFVVDEAHCISHWGMDFRPDYLQLGDYCQELGRPPIMALTATATEEVRQEIKELLTFDSDSSREILTTIDRPEIKLMTEYTEGNKVERTLELANYLQKPGIIYFSSRKLADQMSQLINERLDVAAESYHSHRTSADKVKIQQQFIQNKLQIICATSAFGMGINKADVRFVIHYHMPASPAMYMQEIGRASRDGQPSIAILLYEPGDAQLQSFLKEQNIPDENTIRYFYRNSQSLEVADDPQVHLLEYFKQHGYSVAETIQHFKLRQQQVAHQIDYMKQYISAETCKREILLNYFGATSESSEECCHSCNEDLLGQFKQTTNIAVLHQHQVWPKKKILKRLFNLDEIEYGNMLQ</sequence>
<keyword evidence="1" id="KW-0547">Nucleotide-binding</keyword>
<dbReference type="PROSITE" id="PS51192">
    <property type="entry name" value="HELICASE_ATP_BIND_1"/>
    <property type="match status" value="1"/>
</dbReference>
<dbReference type="Pfam" id="PF00270">
    <property type="entry name" value="DEAD"/>
    <property type="match status" value="1"/>
</dbReference>
<dbReference type="InterPro" id="IPR011545">
    <property type="entry name" value="DEAD/DEAH_box_helicase_dom"/>
</dbReference>
<evidence type="ECO:0000256" key="1">
    <source>
        <dbReference type="ARBA" id="ARBA00022741"/>
    </source>
</evidence>
<dbReference type="InterPro" id="IPR004589">
    <property type="entry name" value="DNA_helicase_ATP-dep_RecQ"/>
</dbReference>
<organism evidence="7 8">
    <name type="scientific">Dolosigranulum pigrum</name>
    <dbReference type="NCBI Taxonomy" id="29394"/>
    <lineage>
        <taxon>Bacteria</taxon>
        <taxon>Bacillati</taxon>
        <taxon>Bacillota</taxon>
        <taxon>Bacilli</taxon>
        <taxon>Lactobacillales</taxon>
        <taxon>Carnobacteriaceae</taxon>
        <taxon>Dolosigranulum</taxon>
    </lineage>
</organism>
<evidence type="ECO:0000256" key="3">
    <source>
        <dbReference type="ARBA" id="ARBA00022806"/>
    </source>
</evidence>
<dbReference type="Gene3D" id="3.40.50.300">
    <property type="entry name" value="P-loop containing nucleotide triphosphate hydrolases"/>
    <property type="match status" value="2"/>
</dbReference>
<dbReference type="SMART" id="SM00490">
    <property type="entry name" value="HELICc"/>
    <property type="match status" value="1"/>
</dbReference>
<dbReference type="InterPro" id="IPR027417">
    <property type="entry name" value="P-loop_NTPase"/>
</dbReference>
<dbReference type="SUPFAM" id="SSF52540">
    <property type="entry name" value="P-loop containing nucleoside triphosphate hydrolases"/>
    <property type="match status" value="1"/>
</dbReference>
<dbReference type="SMART" id="SM00487">
    <property type="entry name" value="DEXDc"/>
    <property type="match status" value="1"/>
</dbReference>
<dbReference type="GO" id="GO:0003676">
    <property type="term" value="F:nucleic acid binding"/>
    <property type="evidence" value="ECO:0007669"/>
    <property type="project" value="InterPro"/>
</dbReference>
<dbReference type="FunFam" id="3.40.50.300:FF:001389">
    <property type="entry name" value="ATP-dependent DNA helicase RecQ"/>
    <property type="match status" value="1"/>
</dbReference>
<evidence type="ECO:0000313" key="8">
    <source>
        <dbReference type="Proteomes" id="UP000190409"/>
    </source>
</evidence>
<dbReference type="InterPro" id="IPR001650">
    <property type="entry name" value="Helicase_C-like"/>
</dbReference>
<dbReference type="PANTHER" id="PTHR13710:SF84">
    <property type="entry name" value="ATP-DEPENDENT DNA HELICASE RECS-RELATED"/>
    <property type="match status" value="1"/>
</dbReference>
<dbReference type="GO" id="GO:0009378">
    <property type="term" value="F:four-way junction helicase activity"/>
    <property type="evidence" value="ECO:0007669"/>
    <property type="project" value="TreeGrafter"/>
</dbReference>
<dbReference type="NCBIfam" id="TIGR00614">
    <property type="entry name" value="recQ_fam"/>
    <property type="match status" value="1"/>
</dbReference>
<dbReference type="GO" id="GO:0006281">
    <property type="term" value="P:DNA repair"/>
    <property type="evidence" value="ECO:0007669"/>
    <property type="project" value="TreeGrafter"/>
</dbReference>
<dbReference type="RefSeq" id="WP_077862589.1">
    <property type="nucleotide sequence ID" value="NZ_CALUAQ010000002.1"/>
</dbReference>
<evidence type="ECO:0000259" key="5">
    <source>
        <dbReference type="PROSITE" id="PS51192"/>
    </source>
</evidence>
<dbReference type="CDD" id="cd17920">
    <property type="entry name" value="DEXHc_RecQ"/>
    <property type="match status" value="1"/>
</dbReference>
<reference evidence="7 8" key="1">
    <citation type="submission" date="2017-01" db="EMBL/GenBank/DDBJ databases">
        <title>Complete Genome Sequence of Dolosigranulum pigrum isolated from a Patient with interstitial lung disease.</title>
        <authorList>
            <person name="Mukhopadhyay R."/>
            <person name="Joaquin J."/>
            <person name="Hogue R."/>
            <person name="Fitzgerald S."/>
            <person name="Jospin G."/>
            <person name="Eisen J.A."/>
            <person name="Chaturvedi V."/>
        </authorList>
    </citation>
    <scope>NUCLEOTIDE SEQUENCE [LARGE SCALE GENOMIC DNA]</scope>
    <source>
        <strain evidence="7 8">15S00348</strain>
    </source>
</reference>
<evidence type="ECO:0000313" key="7">
    <source>
        <dbReference type="EMBL" id="OOL81101.1"/>
    </source>
</evidence>
<dbReference type="PANTHER" id="PTHR13710">
    <property type="entry name" value="DNA HELICASE RECQ FAMILY MEMBER"/>
    <property type="match status" value="1"/>
</dbReference>
<dbReference type="GO" id="GO:0016787">
    <property type="term" value="F:hydrolase activity"/>
    <property type="evidence" value="ECO:0007669"/>
    <property type="project" value="UniProtKB-KW"/>
</dbReference>
<keyword evidence="4" id="KW-0067">ATP-binding</keyword>
<dbReference type="AlphaFoldDB" id="A0A1S8KNH8"/>
<dbReference type="GO" id="GO:0005737">
    <property type="term" value="C:cytoplasm"/>
    <property type="evidence" value="ECO:0007669"/>
    <property type="project" value="TreeGrafter"/>
</dbReference>
<dbReference type="Proteomes" id="UP000190409">
    <property type="component" value="Unassembled WGS sequence"/>
</dbReference>
<dbReference type="InterPro" id="IPR014001">
    <property type="entry name" value="Helicase_ATP-bd"/>
</dbReference>
<evidence type="ECO:0000256" key="4">
    <source>
        <dbReference type="ARBA" id="ARBA00022840"/>
    </source>
</evidence>
<dbReference type="GO" id="GO:0006310">
    <property type="term" value="P:DNA recombination"/>
    <property type="evidence" value="ECO:0007669"/>
    <property type="project" value="InterPro"/>
</dbReference>
<dbReference type="EMBL" id="MUYF01000003">
    <property type="protein sequence ID" value="OOL81101.1"/>
    <property type="molecule type" value="Genomic_DNA"/>
</dbReference>
<dbReference type="GO" id="GO:0043590">
    <property type="term" value="C:bacterial nucleoid"/>
    <property type="evidence" value="ECO:0007669"/>
    <property type="project" value="TreeGrafter"/>
</dbReference>
<name>A0A1S8KNH8_9LACT</name>
<dbReference type="GO" id="GO:0005524">
    <property type="term" value="F:ATP binding"/>
    <property type="evidence" value="ECO:0007669"/>
    <property type="project" value="UniProtKB-KW"/>
</dbReference>
<keyword evidence="2" id="KW-0378">Hydrolase</keyword>
<dbReference type="GO" id="GO:0043138">
    <property type="term" value="F:3'-5' DNA helicase activity"/>
    <property type="evidence" value="ECO:0007669"/>
    <property type="project" value="TreeGrafter"/>
</dbReference>
<proteinExistence type="predicted"/>
<dbReference type="PROSITE" id="PS51194">
    <property type="entry name" value="HELICASE_CTER"/>
    <property type="match status" value="1"/>
</dbReference>
<feature type="domain" description="Helicase ATP-binding" evidence="5">
    <location>
        <begin position="25"/>
        <end position="192"/>
    </location>
</feature>
<dbReference type="Pfam" id="PF00271">
    <property type="entry name" value="Helicase_C"/>
    <property type="match status" value="1"/>
</dbReference>
<dbReference type="GO" id="GO:0030894">
    <property type="term" value="C:replisome"/>
    <property type="evidence" value="ECO:0007669"/>
    <property type="project" value="TreeGrafter"/>
</dbReference>
<keyword evidence="3 7" id="KW-0347">Helicase</keyword>
<protein>
    <submittedName>
        <fullName evidence="7">ATP-dependent DNA helicase</fullName>
    </submittedName>
</protein>
<evidence type="ECO:0000256" key="2">
    <source>
        <dbReference type="ARBA" id="ARBA00022801"/>
    </source>
</evidence>
<feature type="domain" description="Helicase C-terminal" evidence="6">
    <location>
        <begin position="216"/>
        <end position="366"/>
    </location>
</feature>